<proteinExistence type="predicted"/>
<keyword evidence="1" id="KW-0812">Transmembrane</keyword>
<dbReference type="AlphaFoldDB" id="A0A5B0KPI6"/>
<evidence type="ECO:0000313" key="3">
    <source>
        <dbReference type="Proteomes" id="UP000325333"/>
    </source>
</evidence>
<reference evidence="2 3" key="1">
    <citation type="submission" date="2019-07" db="EMBL/GenBank/DDBJ databases">
        <title>Genome sequencing of the stress-tolerant strain Azospirillum brasilense Az19.</title>
        <authorList>
            <person name="Maroniche G.A."/>
            <person name="Garcia J.E."/>
            <person name="Pagnussat L."/>
            <person name="Amenta M."/>
            <person name="Creus C.M."/>
        </authorList>
    </citation>
    <scope>NUCLEOTIDE SEQUENCE [LARGE SCALE GENOMIC DNA]</scope>
    <source>
        <strain evidence="2 3">Az19</strain>
    </source>
</reference>
<name>A0A5B0KPI6_9PROT</name>
<keyword evidence="1" id="KW-0472">Membrane</keyword>
<accession>A0A5B0KPI6</accession>
<gene>
    <name evidence="2" type="ORF">FH063_002393</name>
</gene>
<dbReference type="Proteomes" id="UP000325333">
    <property type="component" value="Unassembled WGS sequence"/>
</dbReference>
<keyword evidence="1" id="KW-1133">Transmembrane helix</keyword>
<feature type="transmembrane region" description="Helical" evidence="1">
    <location>
        <begin position="44"/>
        <end position="65"/>
    </location>
</feature>
<evidence type="ECO:0000256" key="1">
    <source>
        <dbReference type="SAM" id="Phobius"/>
    </source>
</evidence>
<comment type="caution">
    <text evidence="2">The sequence shown here is derived from an EMBL/GenBank/DDBJ whole genome shotgun (WGS) entry which is preliminary data.</text>
</comment>
<evidence type="ECO:0000313" key="2">
    <source>
        <dbReference type="EMBL" id="KAA1053811.1"/>
    </source>
</evidence>
<protein>
    <submittedName>
        <fullName evidence="2">Uncharacterized protein</fullName>
    </submittedName>
</protein>
<dbReference type="EMBL" id="VEWN01000013">
    <property type="protein sequence ID" value="KAA1053811.1"/>
    <property type="molecule type" value="Genomic_DNA"/>
</dbReference>
<organism evidence="2 3">
    <name type="scientific">Azospirillum argentinense</name>
    <dbReference type="NCBI Taxonomy" id="2970906"/>
    <lineage>
        <taxon>Bacteria</taxon>
        <taxon>Pseudomonadati</taxon>
        <taxon>Pseudomonadota</taxon>
        <taxon>Alphaproteobacteria</taxon>
        <taxon>Rhodospirillales</taxon>
        <taxon>Azospirillaceae</taxon>
        <taxon>Azospirillum</taxon>
    </lineage>
</organism>
<sequence>MGMSAQRVIREVDNHSFLYLARSDVSLHWPAHGRRPTRGAAQHVLDRLALAFLTGVANVIVGIRVNLF</sequence>